<dbReference type="InterPro" id="IPR038527">
    <property type="entry name" value="HupH_C_sf"/>
</dbReference>
<evidence type="ECO:0000313" key="4">
    <source>
        <dbReference type="Proteomes" id="UP001319121"/>
    </source>
</evidence>
<dbReference type="InterPro" id="IPR006894">
    <property type="entry name" value="HupH_Hydgase_express_prot_C"/>
</dbReference>
<dbReference type="Proteomes" id="UP001319121">
    <property type="component" value="Chromosome"/>
</dbReference>
<dbReference type="AlphaFoldDB" id="A0AAN1T1U2"/>
<keyword evidence="4" id="KW-1185">Reference proteome</keyword>
<protein>
    <recommendedName>
        <fullName evidence="2">HupH hydrogenase expression protein C-terminal domain-containing protein</fullName>
    </recommendedName>
</protein>
<organism evidence="3 4">
    <name type="scientific">Ferrigenium kumadai</name>
    <dbReference type="NCBI Taxonomy" id="1682490"/>
    <lineage>
        <taxon>Bacteria</taxon>
        <taxon>Pseudomonadati</taxon>
        <taxon>Pseudomonadota</taxon>
        <taxon>Betaproteobacteria</taxon>
        <taxon>Nitrosomonadales</taxon>
        <taxon>Gallionellaceae</taxon>
        <taxon>Ferrigenium</taxon>
    </lineage>
</organism>
<comment type="similarity">
    <text evidence="1">Belongs to the HupH/HyaF family.</text>
</comment>
<accession>A0AAN1T1U2</accession>
<proteinExistence type="inferred from homology"/>
<evidence type="ECO:0000256" key="1">
    <source>
        <dbReference type="ARBA" id="ARBA00010832"/>
    </source>
</evidence>
<dbReference type="Gene3D" id="3.30.1370.140">
    <property type="entry name" value="HupH hydrogenase expression protein, C-terminal domain"/>
    <property type="match status" value="1"/>
</dbReference>
<evidence type="ECO:0000259" key="2">
    <source>
        <dbReference type="Pfam" id="PF04809"/>
    </source>
</evidence>
<reference evidence="3 4" key="1">
    <citation type="submission" date="2019-03" db="EMBL/GenBank/DDBJ databases">
        <title>Complete genome sequence of Ferrigenium kumadai strain An22, a microaerophilic iron-oxidizing bacterium isolated from a paddy field soil.</title>
        <authorList>
            <person name="Watanabe T."/>
            <person name="Asakawa S."/>
        </authorList>
    </citation>
    <scope>NUCLEOTIDE SEQUENCE [LARGE SCALE GENOMIC DNA]</scope>
    <source>
        <strain evidence="3 4">An22</strain>
    </source>
</reference>
<evidence type="ECO:0000313" key="3">
    <source>
        <dbReference type="EMBL" id="BBI99954.1"/>
    </source>
</evidence>
<name>A0AAN1T1U2_9PROT</name>
<feature type="domain" description="HupH hydrogenase expression protein C-terminal" evidence="2">
    <location>
        <begin position="40"/>
        <end position="147"/>
    </location>
</feature>
<dbReference type="EMBL" id="AP019536">
    <property type="protein sequence ID" value="BBI99954.1"/>
    <property type="molecule type" value="Genomic_DNA"/>
</dbReference>
<gene>
    <name evidence="3" type="ORF">FGKAn22_16470</name>
</gene>
<dbReference type="KEGG" id="fku:FGKAn22_16470"/>
<sequence>MPVENSGSTFTGNDTQPHSVFWMSQSNTVLTVDKESGALARAVLSDIEECASRFAAVGEEASISLRCLKAMPEEREILATLLGHGEVSAIVEAVDRSEIHETSIPCVWWVSHRNAEGETIRESIEITGVPDVIIGDRRAIPYGLETLRIAWPFRMHRLSTATANADKG</sequence>
<dbReference type="Pfam" id="PF04809">
    <property type="entry name" value="HupH_C"/>
    <property type="match status" value="1"/>
</dbReference>